<accession>A0A1N6WT11</accession>
<dbReference type="Proteomes" id="UP000186953">
    <property type="component" value="Unassembled WGS sequence"/>
</dbReference>
<dbReference type="EMBL" id="FTMA01000004">
    <property type="protein sequence ID" value="SIQ93180.1"/>
    <property type="molecule type" value="Genomic_DNA"/>
</dbReference>
<evidence type="ECO:0000313" key="1">
    <source>
        <dbReference type="EMBL" id="SIQ93180.1"/>
    </source>
</evidence>
<dbReference type="STRING" id="228959.SAMN05421797_104208"/>
<proteinExistence type="predicted"/>
<sequence>MNNFIEKLKEMQKMQDDTFHLDGEYYSKKDIQKAIKINRFFGGHSNGKIPLSQKRAYMVIIHELYFDCDKYPDDIESQRIYARASQRFKFSHREKKTVIDVERYHPKDPCLYFEDNGFSKRHYRDSVKFLLDDPRNIFEVTSAIPSLEAIYEDVVLCS</sequence>
<dbReference type="AlphaFoldDB" id="A0A1N6WT11"/>
<gene>
    <name evidence="1" type="ORF">SAMN05421797_104208</name>
</gene>
<name>A0A1N6WT11_9FLAO</name>
<dbReference type="RefSeq" id="WP_076548862.1">
    <property type="nucleotide sequence ID" value="NZ_FTMA01000004.1"/>
</dbReference>
<protein>
    <submittedName>
        <fullName evidence="1">Uncharacterized protein</fullName>
    </submittedName>
</protein>
<evidence type="ECO:0000313" key="2">
    <source>
        <dbReference type="Proteomes" id="UP000186953"/>
    </source>
</evidence>
<reference evidence="2" key="1">
    <citation type="submission" date="2017-01" db="EMBL/GenBank/DDBJ databases">
        <authorList>
            <person name="Varghese N."/>
            <person name="Submissions S."/>
        </authorList>
    </citation>
    <scope>NUCLEOTIDE SEQUENCE [LARGE SCALE GENOMIC DNA]</scope>
    <source>
        <strain evidence="2">DSM 15366</strain>
    </source>
</reference>
<organism evidence="1 2">
    <name type="scientific">Maribacter ulvicola</name>
    <dbReference type="NCBI Taxonomy" id="228959"/>
    <lineage>
        <taxon>Bacteria</taxon>
        <taxon>Pseudomonadati</taxon>
        <taxon>Bacteroidota</taxon>
        <taxon>Flavobacteriia</taxon>
        <taxon>Flavobacteriales</taxon>
        <taxon>Flavobacteriaceae</taxon>
        <taxon>Maribacter</taxon>
    </lineage>
</organism>
<keyword evidence="2" id="KW-1185">Reference proteome</keyword>
<dbReference type="OrthoDB" id="1176669at2"/>